<gene>
    <name evidence="2" type="primary">amaP</name>
    <name evidence="2" type="ORF">BR63_03895</name>
</gene>
<feature type="transmembrane region" description="Helical" evidence="1">
    <location>
        <begin position="48"/>
        <end position="66"/>
    </location>
</feature>
<protein>
    <submittedName>
        <fullName evidence="2">Alkaline shock response membrane anchor protein AmaP</fullName>
    </submittedName>
</protein>
<feature type="transmembrane region" description="Helical" evidence="1">
    <location>
        <begin position="9"/>
        <end position="28"/>
    </location>
</feature>
<sequence>MGYNWDRMFIGIMSLGYLMISVVLVLAALGWTTPVTYVENYLYRTNPWVLGLTGGFVFIASLTLFLSSFKKKPVMQTAIHETNLGQIKITLPALEHLVLKAAKSIHGIRDIKPFINNTPTGLSIQLKIQVLPDVNIPNITADLQKTIRDYMQKTAGTTVQEVRVLVNKVSWENKARVE</sequence>
<dbReference type="EMBL" id="CP045798">
    <property type="protein sequence ID" value="QNB45533.1"/>
    <property type="molecule type" value="Genomic_DNA"/>
</dbReference>
<organism evidence="2 3">
    <name type="scientific">Thermanaerosceptrum fracticalcis</name>
    <dbReference type="NCBI Taxonomy" id="1712410"/>
    <lineage>
        <taxon>Bacteria</taxon>
        <taxon>Bacillati</taxon>
        <taxon>Bacillota</taxon>
        <taxon>Clostridia</taxon>
        <taxon>Eubacteriales</taxon>
        <taxon>Peptococcaceae</taxon>
        <taxon>Thermanaerosceptrum</taxon>
    </lineage>
</organism>
<dbReference type="RefSeq" id="WP_034421481.1">
    <property type="nucleotide sequence ID" value="NZ_CP045798.1"/>
</dbReference>
<dbReference type="OrthoDB" id="1679795at2"/>
<dbReference type="Proteomes" id="UP000515847">
    <property type="component" value="Chromosome"/>
</dbReference>
<name>A0A7G6E0C9_THEFR</name>
<dbReference type="NCBIfam" id="NF033218">
    <property type="entry name" value="anchor_AmaP"/>
    <property type="match status" value="1"/>
</dbReference>
<keyword evidence="1" id="KW-1133">Transmembrane helix</keyword>
<reference evidence="2 3" key="1">
    <citation type="journal article" date="2019" name="Front. Microbiol.">
        <title>Thermoanaerosceptrum fracticalcis gen. nov. sp. nov., a Novel Fumarate-Fermenting Microorganism From a Deep Fractured Carbonate Aquifer of the US Great Basin.</title>
        <authorList>
            <person name="Hamilton-Brehm S.D."/>
            <person name="Stewart L.E."/>
            <person name="Zavarin M."/>
            <person name="Caldwell M."/>
            <person name="Lawson P.A."/>
            <person name="Onstott T.C."/>
            <person name="Grzymski J."/>
            <person name="Neveux I."/>
            <person name="Lollar B.S."/>
            <person name="Russell C.E."/>
            <person name="Moser D.P."/>
        </authorList>
    </citation>
    <scope>NUCLEOTIDE SEQUENCE [LARGE SCALE GENOMIC DNA]</scope>
    <source>
        <strain evidence="2 3">DRI-13</strain>
    </source>
</reference>
<evidence type="ECO:0000313" key="2">
    <source>
        <dbReference type="EMBL" id="QNB45533.1"/>
    </source>
</evidence>
<dbReference type="AlphaFoldDB" id="A0A7G6E0C9"/>
<accession>A0A7G6E0C9</accession>
<keyword evidence="1" id="KW-0472">Membrane</keyword>
<keyword evidence="3" id="KW-1185">Reference proteome</keyword>
<keyword evidence="1" id="KW-0812">Transmembrane</keyword>
<evidence type="ECO:0000256" key="1">
    <source>
        <dbReference type="SAM" id="Phobius"/>
    </source>
</evidence>
<dbReference type="KEGG" id="tfr:BR63_03895"/>
<proteinExistence type="predicted"/>
<evidence type="ECO:0000313" key="3">
    <source>
        <dbReference type="Proteomes" id="UP000515847"/>
    </source>
</evidence>